<protein>
    <submittedName>
        <fullName evidence="1">Uncharacterized protein</fullName>
    </submittedName>
</protein>
<accession>A0ACC0U7H3</accession>
<evidence type="ECO:0000313" key="2">
    <source>
        <dbReference type="Proteomes" id="UP001207468"/>
    </source>
</evidence>
<dbReference type="EMBL" id="JAGFNK010000119">
    <property type="protein sequence ID" value="KAI9507596.1"/>
    <property type="molecule type" value="Genomic_DNA"/>
</dbReference>
<organism evidence="1 2">
    <name type="scientific">Russula earlei</name>
    <dbReference type="NCBI Taxonomy" id="71964"/>
    <lineage>
        <taxon>Eukaryota</taxon>
        <taxon>Fungi</taxon>
        <taxon>Dikarya</taxon>
        <taxon>Basidiomycota</taxon>
        <taxon>Agaricomycotina</taxon>
        <taxon>Agaricomycetes</taxon>
        <taxon>Russulales</taxon>
        <taxon>Russulaceae</taxon>
        <taxon>Russula</taxon>
    </lineage>
</organism>
<gene>
    <name evidence="1" type="ORF">F5148DRAFT_1285032</name>
</gene>
<evidence type="ECO:0000313" key="1">
    <source>
        <dbReference type="EMBL" id="KAI9507596.1"/>
    </source>
</evidence>
<comment type="caution">
    <text evidence="1">The sequence shown here is derived from an EMBL/GenBank/DDBJ whole genome shotgun (WGS) entry which is preliminary data.</text>
</comment>
<dbReference type="Proteomes" id="UP001207468">
    <property type="component" value="Unassembled WGS sequence"/>
</dbReference>
<proteinExistence type="predicted"/>
<sequence length="280" mass="32034">MSVYFSSIHVNLGLHETSRFAAAYSVHMSNAPIPPSPGPSRPRPDYGGYQSSHANSFYGNGVSASGKFRDDSWRAQPSYRPRDPHPAHYVPSYDGDRSHFGWHYSHSRGYDTPSDPWLRRDVMAERMFEPSDSWKHDHVHDSGLEISERFAEGRGRMQPPREDYAYTHGSDSYRNGPYIPRRDSAYPRPNVYRPGYVDEGRWNTSYSMDDPSNSWAHQRSPSISQWLTTFPPFFISEALSRHRIAQASFPVFVLNSFLPRAIEISAAISRTFSIVFAIFC</sequence>
<reference evidence="1" key="1">
    <citation type="submission" date="2021-03" db="EMBL/GenBank/DDBJ databases">
        <title>Evolutionary priming and transition to the ectomycorrhizal habit in an iconic lineage of mushroom-forming fungi: is preadaptation a requirement?</title>
        <authorList>
            <consortium name="DOE Joint Genome Institute"/>
            <person name="Looney B.P."/>
            <person name="Miyauchi S."/>
            <person name="Morin E."/>
            <person name="Drula E."/>
            <person name="Courty P.E."/>
            <person name="Chicoki N."/>
            <person name="Fauchery L."/>
            <person name="Kohler A."/>
            <person name="Kuo A."/>
            <person name="LaButti K."/>
            <person name="Pangilinan J."/>
            <person name="Lipzen A."/>
            <person name="Riley R."/>
            <person name="Andreopoulos W."/>
            <person name="He G."/>
            <person name="Johnson J."/>
            <person name="Barry K.W."/>
            <person name="Grigoriev I.V."/>
            <person name="Nagy L."/>
            <person name="Hibbett D."/>
            <person name="Henrissat B."/>
            <person name="Matheny P.B."/>
            <person name="Labbe J."/>
            <person name="Martin A.F."/>
        </authorList>
    </citation>
    <scope>NUCLEOTIDE SEQUENCE</scope>
    <source>
        <strain evidence="1">BPL698</strain>
    </source>
</reference>
<keyword evidence="2" id="KW-1185">Reference proteome</keyword>
<name>A0ACC0U7H3_9AGAM</name>